<sequence>MPRAEPETQAVALAARDHVQVQVRHALADDVVDDHERALARRGALDRALQALREVDPRGGELERQGVVGDDVAGRHEQGVPREEWADVEERHEVVGAQHLERERALRDDLAERAWLARGGRRRHAQAWPSRSPGTTSPDS</sequence>
<protein>
    <submittedName>
        <fullName evidence="2">Uncharacterized protein</fullName>
    </submittedName>
</protein>
<dbReference type="Proteomes" id="UP001157069">
    <property type="component" value="Unassembled WGS sequence"/>
</dbReference>
<keyword evidence="3" id="KW-1185">Reference proteome</keyword>
<feature type="region of interest" description="Disordered" evidence="1">
    <location>
        <begin position="118"/>
        <end position="140"/>
    </location>
</feature>
<accession>A0ABQ6JXZ9</accession>
<reference evidence="3" key="1">
    <citation type="journal article" date="2019" name="Int. J. Syst. Evol. Microbiol.">
        <title>The Global Catalogue of Microorganisms (GCM) 10K type strain sequencing project: providing services to taxonomists for standard genome sequencing and annotation.</title>
        <authorList>
            <consortium name="The Broad Institute Genomics Platform"/>
            <consortium name="The Broad Institute Genome Sequencing Center for Infectious Disease"/>
            <person name="Wu L."/>
            <person name="Ma J."/>
        </authorList>
    </citation>
    <scope>NUCLEOTIDE SEQUENCE [LARGE SCALE GENOMIC DNA]</scope>
    <source>
        <strain evidence="3">NBRC 108755</strain>
    </source>
</reference>
<proteinExistence type="predicted"/>
<evidence type="ECO:0000313" key="3">
    <source>
        <dbReference type="Proteomes" id="UP001157069"/>
    </source>
</evidence>
<organism evidence="2 3">
    <name type="scientific">Homoserinibacter gongjuensis</name>
    <dbReference type="NCBI Taxonomy" id="1162968"/>
    <lineage>
        <taxon>Bacteria</taxon>
        <taxon>Bacillati</taxon>
        <taxon>Actinomycetota</taxon>
        <taxon>Actinomycetes</taxon>
        <taxon>Micrococcales</taxon>
        <taxon>Microbacteriaceae</taxon>
        <taxon>Homoserinibacter</taxon>
    </lineage>
</organism>
<comment type="caution">
    <text evidence="2">The sequence shown here is derived from an EMBL/GenBank/DDBJ whole genome shotgun (WGS) entry which is preliminary data.</text>
</comment>
<name>A0ABQ6JXZ9_9MICO</name>
<evidence type="ECO:0000256" key="1">
    <source>
        <dbReference type="SAM" id="MobiDB-lite"/>
    </source>
</evidence>
<evidence type="ECO:0000313" key="2">
    <source>
        <dbReference type="EMBL" id="GMA93113.1"/>
    </source>
</evidence>
<feature type="compositionally biased region" description="Basic and acidic residues" evidence="1">
    <location>
        <begin position="72"/>
        <end position="82"/>
    </location>
</feature>
<dbReference type="EMBL" id="BSVA01000001">
    <property type="protein sequence ID" value="GMA93113.1"/>
    <property type="molecule type" value="Genomic_DNA"/>
</dbReference>
<gene>
    <name evidence="2" type="ORF">GCM10025869_36420</name>
</gene>
<feature type="region of interest" description="Disordered" evidence="1">
    <location>
        <begin position="59"/>
        <end position="82"/>
    </location>
</feature>